<dbReference type="InterPro" id="IPR058563">
    <property type="entry name" value="Trs120_TRAPPC9_N"/>
</dbReference>
<feature type="region of interest" description="Disordered" evidence="1">
    <location>
        <begin position="1"/>
        <end position="37"/>
    </location>
</feature>
<proteinExistence type="predicted"/>
<dbReference type="InParanoid" id="D8U6L5"/>
<dbReference type="RefSeq" id="XP_002954311.1">
    <property type="nucleotide sequence ID" value="XM_002954265.1"/>
</dbReference>
<reference evidence="3 4" key="1">
    <citation type="journal article" date="2010" name="Science">
        <title>Genomic analysis of organismal complexity in the multicellular green alga Volvox carteri.</title>
        <authorList>
            <person name="Prochnik S.E."/>
            <person name="Umen J."/>
            <person name="Nedelcu A.M."/>
            <person name="Hallmann A."/>
            <person name="Miller S.M."/>
            <person name="Nishii I."/>
            <person name="Ferris P."/>
            <person name="Kuo A."/>
            <person name="Mitros T."/>
            <person name="Fritz-Laylin L.K."/>
            <person name="Hellsten U."/>
            <person name="Chapman J."/>
            <person name="Simakov O."/>
            <person name="Rensing S.A."/>
            <person name="Terry A."/>
            <person name="Pangilinan J."/>
            <person name="Kapitonov V."/>
            <person name="Jurka J."/>
            <person name="Salamov A."/>
            <person name="Shapiro H."/>
            <person name="Schmutz J."/>
            <person name="Grimwood J."/>
            <person name="Lindquist E."/>
            <person name="Lucas S."/>
            <person name="Grigoriev I.V."/>
            <person name="Schmitt R."/>
            <person name="Kirk D."/>
            <person name="Rokhsar D.S."/>
        </authorList>
    </citation>
    <scope>NUCLEOTIDE SEQUENCE [LARGE SCALE GENOMIC DNA]</scope>
    <source>
        <strain evidence="4">f. Nagariensis / Eve</strain>
    </source>
</reference>
<dbReference type="Proteomes" id="UP000001058">
    <property type="component" value="Unassembled WGS sequence"/>
</dbReference>
<dbReference type="GO" id="GO:0005802">
    <property type="term" value="C:trans-Golgi network"/>
    <property type="evidence" value="ECO:0007669"/>
    <property type="project" value="TreeGrafter"/>
</dbReference>
<evidence type="ECO:0000313" key="4">
    <source>
        <dbReference type="Proteomes" id="UP000001058"/>
    </source>
</evidence>
<evidence type="ECO:0000259" key="2">
    <source>
        <dbReference type="Pfam" id="PF08626"/>
    </source>
</evidence>
<sequence length="196" mass="21642">MAEREQSRGGGQEGLEDILQQRDEGGHQNGGAPSYPEGADAAVLPVGAVPRDAMEEYLELINRSFYRESPVVQAAAVSAAGLAGGVSKPPLQLLDWSNSYLHLRFLQLYPGRQVLAILGVVHCPMCSNVQQAYDEFKKICRSYPEALVTRCFVFEPSEDHIRQERDCQQLSDLVMFPPGRTGNDGRHATALVWRSN</sequence>
<evidence type="ECO:0000256" key="1">
    <source>
        <dbReference type="SAM" id="MobiDB-lite"/>
    </source>
</evidence>
<dbReference type="Pfam" id="PF08626">
    <property type="entry name" value="TRAPPC9-Trs120"/>
    <property type="match status" value="1"/>
</dbReference>
<gene>
    <name evidence="3" type="ORF">VOLCADRAFT_106329</name>
</gene>
<dbReference type="OrthoDB" id="27962at2759"/>
<dbReference type="KEGG" id="vcn:VOLCADRAFT_106329"/>
<name>D8U6L5_VOLCA</name>
<dbReference type="PANTHER" id="PTHR21512">
    <property type="entry name" value="TRAFFICKING PROTEIN PARTICLE COMPLEX SUBUNIT 9"/>
    <property type="match status" value="1"/>
</dbReference>
<evidence type="ECO:0000313" key="3">
    <source>
        <dbReference type="EMBL" id="EFJ44735.1"/>
    </source>
</evidence>
<dbReference type="eggNOG" id="KOG1953">
    <property type="taxonomic scope" value="Eukaryota"/>
</dbReference>
<dbReference type="PANTHER" id="PTHR21512:SF5">
    <property type="entry name" value="TRAFFICKING PROTEIN PARTICLE COMPLEX SUBUNIT 9"/>
    <property type="match status" value="1"/>
</dbReference>
<feature type="domain" description="Trs120/TRAPPC9 N-terminal" evidence="2">
    <location>
        <begin position="99"/>
        <end position="162"/>
    </location>
</feature>
<dbReference type="InterPro" id="IPR013935">
    <property type="entry name" value="Trs120_TRAPPC9"/>
</dbReference>
<dbReference type="EMBL" id="GL378362">
    <property type="protein sequence ID" value="EFJ44735.1"/>
    <property type="molecule type" value="Genomic_DNA"/>
</dbReference>
<accession>D8U6L5</accession>
<keyword evidence="4" id="KW-1185">Reference proteome</keyword>
<protein>
    <recommendedName>
        <fullName evidence="2">Trs120/TRAPPC9 N-terminal domain-containing protein</fullName>
    </recommendedName>
</protein>
<dbReference type="STRING" id="3068.D8U6L5"/>
<dbReference type="GeneID" id="9624228"/>
<dbReference type="AlphaFoldDB" id="D8U6L5"/>
<organism evidence="4">
    <name type="scientific">Volvox carteri f. nagariensis</name>
    <dbReference type="NCBI Taxonomy" id="3068"/>
    <lineage>
        <taxon>Eukaryota</taxon>
        <taxon>Viridiplantae</taxon>
        <taxon>Chlorophyta</taxon>
        <taxon>core chlorophytes</taxon>
        <taxon>Chlorophyceae</taxon>
        <taxon>CS clade</taxon>
        <taxon>Chlamydomonadales</taxon>
        <taxon>Volvocaceae</taxon>
        <taxon>Volvox</taxon>
    </lineage>
</organism>